<keyword evidence="6" id="KW-1185">Reference proteome</keyword>
<comment type="caution">
    <text evidence="5">The sequence shown here is derived from an EMBL/GenBank/DDBJ whole genome shotgun (WGS) entry which is preliminary data.</text>
</comment>
<dbReference type="PROSITE" id="PS50088">
    <property type="entry name" value="ANK_REPEAT"/>
    <property type="match status" value="14"/>
</dbReference>
<feature type="repeat" description="ANK" evidence="3">
    <location>
        <begin position="626"/>
        <end position="658"/>
    </location>
</feature>
<feature type="repeat" description="ANK" evidence="3">
    <location>
        <begin position="591"/>
        <end position="616"/>
    </location>
</feature>
<dbReference type="Pfam" id="PF00023">
    <property type="entry name" value="Ank"/>
    <property type="match status" value="2"/>
</dbReference>
<organism evidence="5 6">
    <name type="scientific">Clonostachys solani</name>
    <dbReference type="NCBI Taxonomy" id="160281"/>
    <lineage>
        <taxon>Eukaryota</taxon>
        <taxon>Fungi</taxon>
        <taxon>Dikarya</taxon>
        <taxon>Ascomycota</taxon>
        <taxon>Pezizomycotina</taxon>
        <taxon>Sordariomycetes</taxon>
        <taxon>Hypocreomycetidae</taxon>
        <taxon>Hypocreales</taxon>
        <taxon>Bionectriaceae</taxon>
        <taxon>Clonostachys</taxon>
    </lineage>
</organism>
<feature type="repeat" description="ANK" evidence="3">
    <location>
        <begin position="463"/>
        <end position="495"/>
    </location>
</feature>
<dbReference type="SUPFAM" id="SSF48403">
    <property type="entry name" value="Ankyrin repeat"/>
    <property type="match status" value="4"/>
</dbReference>
<dbReference type="PANTHER" id="PTHR24198:SF165">
    <property type="entry name" value="ANKYRIN REPEAT-CONTAINING PROTEIN-RELATED"/>
    <property type="match status" value="1"/>
</dbReference>
<proteinExistence type="predicted"/>
<feature type="repeat" description="ANK" evidence="3">
    <location>
        <begin position="945"/>
        <end position="977"/>
    </location>
</feature>
<feature type="repeat" description="ANK" evidence="3">
    <location>
        <begin position="661"/>
        <end position="693"/>
    </location>
</feature>
<sequence length="1243" mass="135546">MSAPKIPPSEWEKYRQVVRSLYVDKNLPLDALVKEMETAHGFIATKSQYIRKLAAWKIGKNATTIAWKKAAVVIEKRKRQGKESEICIDGKLIPCKKMKKEIARHRPPLPEILEMSAHEIDLPGDFLVRTPPATTFHPTQLHQWKMQLHGLPWMKFRDAFMSCSTLFAGSGLGNAPMDLVTNFLARIPNLTTIATASRTVEHYDRILPLKLGNRVPATENSLRDGFWPHFILYFVYLASNNLLGRQLVRDTLGWIDSTKNIQVIKALLQFKGPTIEICTSALFSGAICNESASIVQFFLRNGYDPDTSPHHCYIHDGPTMLEIAIGTRNITVIRLLLEFGANQTLTTKSGHTLLRLAIEKGDDTIIRILLGNGADPTNALCIASYGSLASYVDSSCDEDIIQLLLEAGASIDGESPGPVIIDDDEEHCYFNDVPLVIAAHTHNTRVARFLLRAGANVNQVDTEEGSAIQNAVKNGDMNMVKLLVEAGAEVNLNKERYSDAWASWASWALYIATPFFSPLQLATQANNFGMIKYLLQCNADTNDLPALEILEKDLRSGDYETPLSYAVLGNNLQIATLLLDSGANPDAVSLHGHTALGVACRVENVHMIKLLLAYGATPQYHLGPESGSSPLQVAILHKDPTLVDDLLQRGADINSPAFFEGGRTALQAAAEAGNAPLFKLLINMGADINLPAAAENGVTCLQAAMLSGNDEIIETIMNYGGTATADSILCAVKMRSPKMVDFAMGLGADVNSPGFAYLGLKIKHLLVVTPLVLAIYNQDFDMTHKLLLSGANVSPIDCESGSILPLHQAIRARNLPITKILLSFGADPNQLEPRSGESSLGMATSFHLDYGRYFPLVEGRVDPELMTPIIRELISHAADVNLMAKGIYPIENVIRSYELMEIFLEAGADIHAPKNSLLARAICGEFSTVGLLLDNDANVNGQDKKCGTPLQAAITIDNVELVSELLARGANVNADLSNLVAYAVELKQPRIVELLLEKDADTNGISPSKQDGWHLISRKLDSYDGEKTALMAAAEQNNFELVKALIERGANVEADKAPWGATPLQAASIHDNLPMVLMLLDRGADVNAKPRGHIRRYNEQLGCLKSWWFGRRTALQAASENQNLQLAQLLIEKGAKVNMEPYEDSGATALQLAAINGDIQMAALLLEKGAKVNAAGSSYGGRTALVGAAEHGRLDMVYLLLQNDQDETGLEVRCEKAAKYAEREGHSIIAKILRKWKGPGSVV</sequence>
<dbReference type="InterPro" id="IPR025676">
    <property type="entry name" value="Clr5_dom"/>
</dbReference>
<evidence type="ECO:0000256" key="3">
    <source>
        <dbReference type="PROSITE-ProRule" id="PRU00023"/>
    </source>
</evidence>
<feature type="repeat" description="ANK" evidence="3">
    <location>
        <begin position="1110"/>
        <end position="1142"/>
    </location>
</feature>
<dbReference type="Proteomes" id="UP000775872">
    <property type="component" value="Unassembled WGS sequence"/>
</dbReference>
<dbReference type="EMBL" id="CABFOC020000018">
    <property type="protein sequence ID" value="CAH0047123.1"/>
    <property type="molecule type" value="Genomic_DNA"/>
</dbReference>
<dbReference type="Gene3D" id="1.25.40.20">
    <property type="entry name" value="Ankyrin repeat-containing domain"/>
    <property type="match status" value="6"/>
</dbReference>
<evidence type="ECO:0000256" key="1">
    <source>
        <dbReference type="ARBA" id="ARBA00022737"/>
    </source>
</evidence>
<gene>
    <name evidence="5" type="ORF">CSOL1703_00013362</name>
</gene>
<feature type="repeat" description="ANK" evidence="3">
    <location>
        <begin position="1059"/>
        <end position="1091"/>
    </location>
</feature>
<dbReference type="PRINTS" id="PR01415">
    <property type="entry name" value="ANKYRIN"/>
</dbReference>
<feature type="repeat" description="ANK" evidence="3">
    <location>
        <begin position="558"/>
        <end position="590"/>
    </location>
</feature>
<evidence type="ECO:0000313" key="6">
    <source>
        <dbReference type="Proteomes" id="UP000775872"/>
    </source>
</evidence>
<feature type="domain" description="Clr5" evidence="4">
    <location>
        <begin position="8"/>
        <end position="60"/>
    </location>
</feature>
<accession>A0A9P0EFP0</accession>
<dbReference type="AlphaFoldDB" id="A0A9P0EFP0"/>
<dbReference type="SMART" id="SM00248">
    <property type="entry name" value="ANK"/>
    <property type="match status" value="21"/>
</dbReference>
<dbReference type="InterPro" id="IPR002110">
    <property type="entry name" value="Ankyrin_rpt"/>
</dbReference>
<feature type="repeat" description="ANK" evidence="3">
    <location>
        <begin position="1025"/>
        <end position="1057"/>
    </location>
</feature>
<evidence type="ECO:0000313" key="5">
    <source>
        <dbReference type="EMBL" id="CAH0047123.1"/>
    </source>
</evidence>
<dbReference type="Pfam" id="PF12796">
    <property type="entry name" value="Ank_2"/>
    <property type="match status" value="6"/>
</dbReference>
<dbReference type="InterPro" id="IPR036770">
    <property type="entry name" value="Ankyrin_rpt-contain_sf"/>
</dbReference>
<dbReference type="PANTHER" id="PTHR24198">
    <property type="entry name" value="ANKYRIN REPEAT AND PROTEIN KINASE DOMAIN-CONTAINING PROTEIN"/>
    <property type="match status" value="1"/>
</dbReference>
<feature type="repeat" description="ANK" evidence="3">
    <location>
        <begin position="430"/>
        <end position="462"/>
    </location>
</feature>
<name>A0A9P0EFP0_9HYPO</name>
<feature type="repeat" description="ANK" evidence="3">
    <location>
        <begin position="349"/>
        <end position="375"/>
    </location>
</feature>
<keyword evidence="2 3" id="KW-0040">ANK repeat</keyword>
<feature type="repeat" description="ANK" evidence="3">
    <location>
        <begin position="316"/>
        <end position="348"/>
    </location>
</feature>
<keyword evidence="1" id="KW-0677">Repeat</keyword>
<dbReference type="PROSITE" id="PS50297">
    <property type="entry name" value="ANK_REP_REGION"/>
    <property type="match status" value="14"/>
</dbReference>
<protein>
    <recommendedName>
        <fullName evidence="4">Clr5 domain-containing protein</fullName>
    </recommendedName>
</protein>
<dbReference type="GO" id="GO:0005737">
    <property type="term" value="C:cytoplasm"/>
    <property type="evidence" value="ECO:0007669"/>
    <property type="project" value="TreeGrafter"/>
</dbReference>
<evidence type="ECO:0000259" key="4">
    <source>
        <dbReference type="Pfam" id="PF14420"/>
    </source>
</evidence>
<dbReference type="Pfam" id="PF14420">
    <property type="entry name" value="Clr5"/>
    <property type="match status" value="1"/>
</dbReference>
<evidence type="ECO:0000256" key="2">
    <source>
        <dbReference type="ARBA" id="ARBA00023043"/>
    </source>
</evidence>
<feature type="repeat" description="ANK" evidence="3">
    <location>
        <begin position="801"/>
        <end position="833"/>
    </location>
</feature>
<feature type="repeat" description="ANK" evidence="3">
    <location>
        <begin position="1145"/>
        <end position="1177"/>
    </location>
</feature>
<reference evidence="5" key="1">
    <citation type="submission" date="2021-10" db="EMBL/GenBank/DDBJ databases">
        <authorList>
            <person name="Piombo E."/>
        </authorList>
    </citation>
    <scope>NUCLEOTIDE SEQUENCE</scope>
</reference>
<dbReference type="OrthoDB" id="539213at2759"/>